<dbReference type="Proteomes" id="UP000234626">
    <property type="component" value="Unassembled WGS sequence"/>
</dbReference>
<dbReference type="OrthoDB" id="6447548at2"/>
<evidence type="ECO:0000313" key="1">
    <source>
        <dbReference type="EMBL" id="PLR51111.1"/>
    </source>
</evidence>
<dbReference type="EMBL" id="PJZK01000006">
    <property type="protein sequence ID" value="PLR51111.1"/>
    <property type="molecule type" value="Genomic_DNA"/>
</dbReference>
<reference evidence="1 2" key="1">
    <citation type="submission" date="2017-12" db="EMBL/GenBank/DDBJ databases">
        <title>Characterization of six clinical isolates of Enterochimera gen. nov., a novel genus of the Yersiniaciae family and the three species Enterochimera arupensis sp. nov., Enterochimera coloradensis sp. nov, and Enterochimera californica sp. nov.</title>
        <authorList>
            <person name="Rossi A."/>
            <person name="Fisher M."/>
        </authorList>
    </citation>
    <scope>NUCLEOTIDE SEQUENCE [LARGE SCALE GENOMIC DNA]</scope>
    <source>
        <strain evidence="1 2">2016Iso1</strain>
    </source>
</reference>
<dbReference type="PANTHER" id="PTHR32432">
    <property type="entry name" value="CELL DIVISION PROTEIN FTSA-RELATED"/>
    <property type="match status" value="1"/>
</dbReference>
<protein>
    <submittedName>
        <fullName evidence="1">Pilus assembly protein HofM</fullName>
    </submittedName>
</protein>
<dbReference type="PANTHER" id="PTHR32432:SF3">
    <property type="entry name" value="ETHANOLAMINE UTILIZATION PROTEIN EUTJ"/>
    <property type="match status" value="1"/>
</dbReference>
<dbReference type="Gene3D" id="3.30.420.40">
    <property type="match status" value="1"/>
</dbReference>
<accession>A0A2N5EP95</accession>
<dbReference type="Pfam" id="PF11104">
    <property type="entry name" value="PilM_2"/>
    <property type="match status" value="1"/>
</dbReference>
<dbReference type="InterPro" id="IPR005883">
    <property type="entry name" value="PilM"/>
</dbReference>
<dbReference type="InterPro" id="IPR050696">
    <property type="entry name" value="FtsA/MreB"/>
</dbReference>
<keyword evidence="2" id="KW-1185">Reference proteome</keyword>
<dbReference type="SUPFAM" id="SSF53067">
    <property type="entry name" value="Actin-like ATPase domain"/>
    <property type="match status" value="1"/>
</dbReference>
<name>A0A2N5EP95_9GAMM</name>
<proteinExistence type="predicted"/>
<dbReference type="AlphaFoldDB" id="A0A2N5EP95"/>
<gene>
    <name evidence="1" type="ORF">CYR34_07900</name>
</gene>
<dbReference type="Gene3D" id="3.30.1490.300">
    <property type="match status" value="1"/>
</dbReference>
<comment type="caution">
    <text evidence="1">The sequence shown here is derived from an EMBL/GenBank/DDBJ whole genome shotgun (WGS) entry which is preliminary data.</text>
</comment>
<evidence type="ECO:0000313" key="2">
    <source>
        <dbReference type="Proteomes" id="UP000234626"/>
    </source>
</evidence>
<sequence length="276" mass="30077">MAREKWQIGLDIQPHAYYAVAVVRRRGEWQLRGCWHQPLAGAAPLSGGLPSPDIQKETLRRWRGGLPRQFSLRLALPAARVLQRTLPSPAPQLQEPHREAFLLAHAARLFPLDRDALVFDYRTAPGQPEQVLVTAAHRQELAAWLALLQAAGLYPDAVDISPCALHYIGALSGVPADALMLHHLRQGWVWVSPRHRPFQSGMADAAENAGDVLAALPAPLRALPCFFSSEQTEPNPDGMQGWTPFASLPGACPTEDAPPGAFALAAGLAVRPEDHE</sequence>
<dbReference type="RefSeq" id="WP_072927466.1">
    <property type="nucleotide sequence ID" value="NZ_PJZK01000006.1"/>
</dbReference>
<organism evidence="1 2">
    <name type="scientific">Chimaeribacter arupi</name>
    <dbReference type="NCBI Taxonomy" id="2060066"/>
    <lineage>
        <taxon>Bacteria</taxon>
        <taxon>Pseudomonadati</taxon>
        <taxon>Pseudomonadota</taxon>
        <taxon>Gammaproteobacteria</taxon>
        <taxon>Enterobacterales</taxon>
        <taxon>Yersiniaceae</taxon>
        <taxon>Chimaeribacter</taxon>
    </lineage>
</organism>
<dbReference type="InterPro" id="IPR043129">
    <property type="entry name" value="ATPase_NBD"/>
</dbReference>